<reference evidence="2" key="1">
    <citation type="submission" date="2016-07" db="EMBL/GenBank/DDBJ databases">
        <authorList>
            <person name="Florea S."/>
            <person name="Webb J.S."/>
            <person name="Jaromczyk J."/>
            <person name="Schardl C.L."/>
        </authorList>
    </citation>
    <scope>NUCLEOTIDE SEQUENCE [LARGE SCALE GENOMIC DNA]</scope>
    <source>
        <strain evidence="2">1YdBTEX2</strain>
    </source>
</reference>
<evidence type="ECO:0000313" key="2">
    <source>
        <dbReference type="Proteomes" id="UP000245431"/>
    </source>
</evidence>
<dbReference type="EMBL" id="LT599583">
    <property type="protein sequence ID" value="SBW78632.1"/>
    <property type="molecule type" value="Genomic_DNA"/>
</dbReference>
<gene>
    <name evidence="1" type="ORF">PVE_R1G0744</name>
</gene>
<proteinExistence type="predicted"/>
<accession>A0A1D3JRJ5</accession>
<dbReference type="Proteomes" id="UP000245431">
    <property type="component" value="Chromosome PVE_r1"/>
</dbReference>
<protein>
    <submittedName>
        <fullName evidence="1">Uncharacterized protein</fullName>
    </submittedName>
</protein>
<name>A0A1D3JRJ5_PSEVE</name>
<sequence length="77" mass="8200">MSMFCQSMDKSESGGGGCKIPSNVLTKILSQTAAATLRISIDEEPCQLAYERFLEGIAQALKRPSTVSTTHAVAHVS</sequence>
<evidence type="ECO:0000313" key="1">
    <source>
        <dbReference type="EMBL" id="SBW78632.1"/>
    </source>
</evidence>
<organism evidence="1 2">
    <name type="scientific">Pseudomonas veronii 1YdBTEX2</name>
    <dbReference type="NCBI Taxonomy" id="1295141"/>
    <lineage>
        <taxon>Bacteria</taxon>
        <taxon>Pseudomonadati</taxon>
        <taxon>Pseudomonadota</taxon>
        <taxon>Gammaproteobacteria</taxon>
        <taxon>Pseudomonadales</taxon>
        <taxon>Pseudomonadaceae</taxon>
        <taxon>Pseudomonas</taxon>
    </lineage>
</organism>
<dbReference type="AlphaFoldDB" id="A0A1D3JRJ5"/>